<gene>
    <name evidence="3" type="ORF">V1Y59_01370</name>
</gene>
<name>A0ABU7MMZ5_9ACTN</name>
<evidence type="ECO:0000259" key="2">
    <source>
        <dbReference type="Pfam" id="PF03703"/>
    </source>
</evidence>
<protein>
    <submittedName>
        <fullName evidence="3">PH domain-containing protein</fullName>
    </submittedName>
</protein>
<reference evidence="3 4" key="1">
    <citation type="submission" date="2024-01" db="EMBL/GenBank/DDBJ databases">
        <title>Draft genome sequence of Gordonia sp. PKS22-38.</title>
        <authorList>
            <person name="Suphannarot A."/>
            <person name="Mingma R."/>
        </authorList>
    </citation>
    <scope>NUCLEOTIDE SEQUENCE [LARGE SCALE GENOMIC DNA]</scope>
    <source>
        <strain evidence="3 4">PKS22-38</strain>
    </source>
</reference>
<feature type="transmembrane region" description="Helical" evidence="1">
    <location>
        <begin position="397"/>
        <end position="416"/>
    </location>
</feature>
<dbReference type="Proteomes" id="UP001335729">
    <property type="component" value="Unassembled WGS sequence"/>
</dbReference>
<feature type="domain" description="YdbS-like PH" evidence="2">
    <location>
        <begin position="70"/>
        <end position="144"/>
    </location>
</feature>
<feature type="transmembrane region" description="Helical" evidence="1">
    <location>
        <begin position="53"/>
        <end position="73"/>
    </location>
</feature>
<sequence>MTRPDQAVDHPDAPGQWHRLSPWMIAVKPIEQLPQLIPLLIAIVFAGRGAPDLAIIIGIVVVALVSVVPWLVTRYQVTDEHVRVRSGVLTRKVATARRDRIRSVDLTASPAHRIVGLTKVRIGTGGDKESSVVELNAIPTAEANLLHGNLMATATRITARDAEPEDAPVEMTPPQELARLQRSWLRYSPFSLTGFAAAAAIGGLAAQVANEADLYERGASVVSDVGDRLQGVPVALLVVVTVVAVLAIGVALSVGGYLFSYWNFTLTRNLDDGTLRIRRGLLTTNATSLDENRIRGVHTHEPVLMRPLRGARLYAIATGHDKHPLLLPPAPASEVVRVGRLVAHDDFGGGVGDELTMPLRRHGPGAWSRRITRGLWAGVIVAAVAAVLVAGPLTWPWLVLGILIAATSTMLGVVRYNHLGVGLTERSVVISPPRIARHRYVVDRARTVGWASRASFFQRRRGVETLSLATAAGSESYAMVDLEPAASTGVMRAVSPDLVAPFLERNPE</sequence>
<dbReference type="PIRSF" id="PIRSF026631">
    <property type="entry name" value="UCP026631"/>
    <property type="match status" value="1"/>
</dbReference>
<feature type="transmembrane region" description="Helical" evidence="1">
    <location>
        <begin position="229"/>
        <end position="259"/>
    </location>
</feature>
<keyword evidence="1" id="KW-0472">Membrane</keyword>
<dbReference type="Pfam" id="PF03703">
    <property type="entry name" value="bPH_2"/>
    <property type="match status" value="1"/>
</dbReference>
<dbReference type="RefSeq" id="WP_330503032.1">
    <property type="nucleotide sequence ID" value="NZ_JAZDUE010000001.1"/>
</dbReference>
<comment type="caution">
    <text evidence="3">The sequence shown here is derived from an EMBL/GenBank/DDBJ whole genome shotgun (WGS) entry which is preliminary data.</text>
</comment>
<keyword evidence="1" id="KW-0812">Transmembrane</keyword>
<feature type="transmembrane region" description="Helical" evidence="1">
    <location>
        <begin position="374"/>
        <end position="391"/>
    </location>
</feature>
<accession>A0ABU7MMZ5</accession>
<evidence type="ECO:0000313" key="4">
    <source>
        <dbReference type="Proteomes" id="UP001335729"/>
    </source>
</evidence>
<proteinExistence type="predicted"/>
<dbReference type="EMBL" id="JAZDUE010000001">
    <property type="protein sequence ID" value="MEE4021712.1"/>
    <property type="molecule type" value="Genomic_DNA"/>
</dbReference>
<dbReference type="PANTHER" id="PTHR34473">
    <property type="entry name" value="UPF0699 TRANSMEMBRANE PROTEIN YDBS"/>
    <property type="match status" value="1"/>
</dbReference>
<organism evidence="3 4">
    <name type="scientific">Gordonia prachuapensis</name>
    <dbReference type="NCBI Taxonomy" id="3115651"/>
    <lineage>
        <taxon>Bacteria</taxon>
        <taxon>Bacillati</taxon>
        <taxon>Actinomycetota</taxon>
        <taxon>Actinomycetes</taxon>
        <taxon>Mycobacteriales</taxon>
        <taxon>Gordoniaceae</taxon>
        <taxon>Gordonia</taxon>
    </lineage>
</organism>
<dbReference type="InterPro" id="IPR005182">
    <property type="entry name" value="YdbS-like_PH"/>
</dbReference>
<keyword evidence="4" id="KW-1185">Reference proteome</keyword>
<feature type="transmembrane region" description="Helical" evidence="1">
    <location>
        <begin position="189"/>
        <end position="209"/>
    </location>
</feature>
<keyword evidence="1" id="KW-1133">Transmembrane helix</keyword>
<evidence type="ECO:0000256" key="1">
    <source>
        <dbReference type="SAM" id="Phobius"/>
    </source>
</evidence>
<evidence type="ECO:0000313" key="3">
    <source>
        <dbReference type="EMBL" id="MEE4021712.1"/>
    </source>
</evidence>
<dbReference type="InterPro" id="IPR014529">
    <property type="entry name" value="UCP026631"/>
</dbReference>
<dbReference type="PANTHER" id="PTHR34473:SF2">
    <property type="entry name" value="UPF0699 TRANSMEMBRANE PROTEIN YDBT"/>
    <property type="match status" value="1"/>
</dbReference>